<keyword evidence="3" id="KW-1185">Reference proteome</keyword>
<accession>A0A8X6IFR1</accession>
<organism evidence="2 3">
    <name type="scientific">Nephila pilipes</name>
    <name type="common">Giant wood spider</name>
    <name type="synonym">Nephila maculata</name>
    <dbReference type="NCBI Taxonomy" id="299642"/>
    <lineage>
        <taxon>Eukaryota</taxon>
        <taxon>Metazoa</taxon>
        <taxon>Ecdysozoa</taxon>
        <taxon>Arthropoda</taxon>
        <taxon>Chelicerata</taxon>
        <taxon>Arachnida</taxon>
        <taxon>Araneae</taxon>
        <taxon>Araneomorphae</taxon>
        <taxon>Entelegynae</taxon>
        <taxon>Araneoidea</taxon>
        <taxon>Nephilidae</taxon>
        <taxon>Nephila</taxon>
    </lineage>
</organism>
<comment type="caution">
    <text evidence="2">The sequence shown here is derived from an EMBL/GenBank/DDBJ whole genome shotgun (WGS) entry which is preliminary data.</text>
</comment>
<gene>
    <name evidence="2" type="ORF">NPIL_292601</name>
</gene>
<dbReference type="EMBL" id="BMAW01090162">
    <property type="protein sequence ID" value="GFS43333.1"/>
    <property type="molecule type" value="Genomic_DNA"/>
</dbReference>
<evidence type="ECO:0000256" key="1">
    <source>
        <dbReference type="SAM" id="MobiDB-lite"/>
    </source>
</evidence>
<feature type="compositionally biased region" description="Basic and acidic residues" evidence="1">
    <location>
        <begin position="63"/>
        <end position="78"/>
    </location>
</feature>
<proteinExistence type="predicted"/>
<feature type="region of interest" description="Disordered" evidence="1">
    <location>
        <begin position="60"/>
        <end position="97"/>
    </location>
</feature>
<sequence length="136" mass="15338">MFVPNSMASELVPASVILFRVCSGQKSAGRRGGLILILGKAVKKIICELKNTMGQIQTDSENTWERKTGASREHDQSARCRSTKWTEKHKRSPDEPRGWCRLDATSLSLKAAVQLERNRHIYIECRIMVSIPKLSL</sequence>
<evidence type="ECO:0000313" key="2">
    <source>
        <dbReference type="EMBL" id="GFS43333.1"/>
    </source>
</evidence>
<dbReference type="Proteomes" id="UP000887013">
    <property type="component" value="Unassembled WGS sequence"/>
</dbReference>
<dbReference type="AlphaFoldDB" id="A0A8X6IFR1"/>
<name>A0A8X6IFR1_NEPPI</name>
<evidence type="ECO:0000313" key="3">
    <source>
        <dbReference type="Proteomes" id="UP000887013"/>
    </source>
</evidence>
<protein>
    <submittedName>
        <fullName evidence="2">Uncharacterized protein</fullName>
    </submittedName>
</protein>
<reference evidence="2" key="1">
    <citation type="submission" date="2020-08" db="EMBL/GenBank/DDBJ databases">
        <title>Multicomponent nature underlies the extraordinary mechanical properties of spider dragline silk.</title>
        <authorList>
            <person name="Kono N."/>
            <person name="Nakamura H."/>
            <person name="Mori M."/>
            <person name="Yoshida Y."/>
            <person name="Ohtoshi R."/>
            <person name="Malay A.D."/>
            <person name="Moran D.A.P."/>
            <person name="Tomita M."/>
            <person name="Numata K."/>
            <person name="Arakawa K."/>
        </authorList>
    </citation>
    <scope>NUCLEOTIDE SEQUENCE</scope>
</reference>